<accession>A0A0F9QPW6</accession>
<keyword evidence="1" id="KW-1133">Transmembrane helix</keyword>
<name>A0A0F9QPW6_9ZZZZ</name>
<comment type="caution">
    <text evidence="2">The sequence shown here is derived from an EMBL/GenBank/DDBJ whole genome shotgun (WGS) entry which is preliminary data.</text>
</comment>
<evidence type="ECO:0000313" key="2">
    <source>
        <dbReference type="EMBL" id="KKN44474.1"/>
    </source>
</evidence>
<feature type="transmembrane region" description="Helical" evidence="1">
    <location>
        <begin position="6"/>
        <end position="25"/>
    </location>
</feature>
<keyword evidence="1" id="KW-0472">Membrane</keyword>
<keyword evidence="1" id="KW-0812">Transmembrane</keyword>
<proteinExistence type="predicted"/>
<organism evidence="2">
    <name type="scientific">marine sediment metagenome</name>
    <dbReference type="NCBI Taxonomy" id="412755"/>
    <lineage>
        <taxon>unclassified sequences</taxon>
        <taxon>metagenomes</taxon>
        <taxon>ecological metagenomes</taxon>
    </lineage>
</organism>
<gene>
    <name evidence="2" type="ORF">LCGC14_0692860</name>
</gene>
<reference evidence="2" key="1">
    <citation type="journal article" date="2015" name="Nature">
        <title>Complex archaea that bridge the gap between prokaryotes and eukaryotes.</title>
        <authorList>
            <person name="Spang A."/>
            <person name="Saw J.H."/>
            <person name="Jorgensen S.L."/>
            <person name="Zaremba-Niedzwiedzka K."/>
            <person name="Martijn J."/>
            <person name="Lind A.E."/>
            <person name="van Eijk R."/>
            <person name="Schleper C."/>
            <person name="Guy L."/>
            <person name="Ettema T.J."/>
        </authorList>
    </citation>
    <scope>NUCLEOTIDE SEQUENCE</scope>
</reference>
<protein>
    <submittedName>
        <fullName evidence="2">Uncharacterized protein</fullName>
    </submittedName>
</protein>
<evidence type="ECO:0000256" key="1">
    <source>
        <dbReference type="SAM" id="Phobius"/>
    </source>
</evidence>
<dbReference type="AlphaFoldDB" id="A0A0F9QPW6"/>
<dbReference type="EMBL" id="LAZR01001449">
    <property type="protein sequence ID" value="KKN44474.1"/>
    <property type="molecule type" value="Genomic_DNA"/>
</dbReference>
<sequence length="38" mass="4664">MWDFIWNWYFGSFAIVIIVIIYIIIQLSNTFYGEKEDD</sequence>